<dbReference type="InterPro" id="IPR010730">
    <property type="entry name" value="HET"/>
</dbReference>
<gene>
    <name evidence="2" type="ORF">BU23DRAFT_52926</name>
</gene>
<dbReference type="AlphaFoldDB" id="A0A6A5UK00"/>
<accession>A0A6A5UK00</accession>
<dbReference type="PANTHER" id="PTHR33112">
    <property type="entry name" value="DOMAIN PROTEIN, PUTATIVE-RELATED"/>
    <property type="match status" value="1"/>
</dbReference>
<dbReference type="Pfam" id="PF06985">
    <property type="entry name" value="HET"/>
    <property type="match status" value="1"/>
</dbReference>
<dbReference type="PANTHER" id="PTHR33112:SF12">
    <property type="entry name" value="HETEROKARYON INCOMPATIBILITY DOMAIN-CONTAINING PROTEIN"/>
    <property type="match status" value="1"/>
</dbReference>
<protein>
    <submittedName>
        <fullName evidence="2">HET-domain-containing protein</fullName>
    </submittedName>
</protein>
<feature type="domain" description="Heterokaryon incompatibility" evidence="1">
    <location>
        <begin position="207"/>
        <end position="383"/>
    </location>
</feature>
<evidence type="ECO:0000313" key="2">
    <source>
        <dbReference type="EMBL" id="KAF1964670.1"/>
    </source>
</evidence>
<keyword evidence="3" id="KW-1185">Reference proteome</keyword>
<evidence type="ECO:0000313" key="3">
    <source>
        <dbReference type="Proteomes" id="UP000800036"/>
    </source>
</evidence>
<sequence length="759" mass="86598">MSPIKHDVTHQPRFTCIMPQIKLPDSAVLCERCTPYLPLLLDVSPAAKDRKAQQEWWSATYEKIKPWFIQGLFPERCELCKILNNKFSKYPGFDAANTKISVSSHRPSTYKGLDHHTCLFKACGGDLMLAPVMPAVTADDGEHVNAFTGRPVFQSFNPLLAKIWLAKCHTQHTACKPEYTAKDFQFPFRVIDVQEGRLVDAPPDVRYIALSYVWGGVKQVMLKKSNRRFLEQPGYITSEGLAEATGEYAYVKEEMEAEGRIIPRTIREAIRLCQLINERYLWTDSLCILQDDEIQMDTGAWTNPDKLAQIPKMDIIYGASTLTVIAASGADSNAGLPGVLPTDTRKEQMIGKIGDQFFVSIQYDPMKTFWESTWVSRAWTFQEFLLSKRHMIFLPEQVVFHCRTLAWCEDHSLEYIDEAITYSGCTPAWTSSWQLRPLKIPERSNWAEDVYYPEIFINQFFSSWLQNFLQRRLTVSSDILFAFEGALSASNRLVGAFHHGLPVNYFCECLNWGVGEALGQSYSSTKSPYQGLTKRRPGFPSWSWTGWMWDLPPSESFNLSYIVNSPEKWNRVAVWGVKPTANGQMAPFKIAEPDVAKWERLDVFPPRTFKVGDEWVNSELPKFLDMVKRMTVPSNCLIVKTVIATIHISSEPLNQYSNFNRAYSSGDFTAKRCLGGIGISSDWKEMIEAGLQLQIIVVGNFWRGPDPRWPDRTDEHDPTVKCLVVREVEKGVFERLNTIWAEVSIMKSLEWSPVVAILQ</sequence>
<name>A0A6A5UK00_9PLEO</name>
<dbReference type="EMBL" id="ML976779">
    <property type="protein sequence ID" value="KAF1964670.1"/>
    <property type="molecule type" value="Genomic_DNA"/>
</dbReference>
<proteinExistence type="predicted"/>
<reference evidence="2" key="1">
    <citation type="journal article" date="2020" name="Stud. Mycol.">
        <title>101 Dothideomycetes genomes: a test case for predicting lifestyles and emergence of pathogens.</title>
        <authorList>
            <person name="Haridas S."/>
            <person name="Albert R."/>
            <person name="Binder M."/>
            <person name="Bloem J."/>
            <person name="Labutti K."/>
            <person name="Salamov A."/>
            <person name="Andreopoulos B."/>
            <person name="Baker S."/>
            <person name="Barry K."/>
            <person name="Bills G."/>
            <person name="Bluhm B."/>
            <person name="Cannon C."/>
            <person name="Castanera R."/>
            <person name="Culley D."/>
            <person name="Daum C."/>
            <person name="Ezra D."/>
            <person name="Gonzalez J."/>
            <person name="Henrissat B."/>
            <person name="Kuo A."/>
            <person name="Liang C."/>
            <person name="Lipzen A."/>
            <person name="Lutzoni F."/>
            <person name="Magnuson J."/>
            <person name="Mondo S."/>
            <person name="Nolan M."/>
            <person name="Ohm R."/>
            <person name="Pangilinan J."/>
            <person name="Park H.-J."/>
            <person name="Ramirez L."/>
            <person name="Alfaro M."/>
            <person name="Sun H."/>
            <person name="Tritt A."/>
            <person name="Yoshinaga Y."/>
            <person name="Zwiers L.-H."/>
            <person name="Turgeon B."/>
            <person name="Goodwin S."/>
            <person name="Spatafora J."/>
            <person name="Crous P."/>
            <person name="Grigoriev I."/>
        </authorList>
    </citation>
    <scope>NUCLEOTIDE SEQUENCE</scope>
    <source>
        <strain evidence="2">CBS 107.79</strain>
    </source>
</reference>
<dbReference type="Proteomes" id="UP000800036">
    <property type="component" value="Unassembled WGS sequence"/>
</dbReference>
<evidence type="ECO:0000259" key="1">
    <source>
        <dbReference type="Pfam" id="PF06985"/>
    </source>
</evidence>
<dbReference type="OrthoDB" id="5135333at2759"/>
<organism evidence="2 3">
    <name type="scientific">Bimuria novae-zelandiae CBS 107.79</name>
    <dbReference type="NCBI Taxonomy" id="1447943"/>
    <lineage>
        <taxon>Eukaryota</taxon>
        <taxon>Fungi</taxon>
        <taxon>Dikarya</taxon>
        <taxon>Ascomycota</taxon>
        <taxon>Pezizomycotina</taxon>
        <taxon>Dothideomycetes</taxon>
        <taxon>Pleosporomycetidae</taxon>
        <taxon>Pleosporales</taxon>
        <taxon>Massarineae</taxon>
        <taxon>Didymosphaeriaceae</taxon>
        <taxon>Bimuria</taxon>
    </lineage>
</organism>